<dbReference type="AlphaFoldDB" id="A0A5C0UG88"/>
<gene>
    <name evidence="1" type="ORF">FZC35_01540</name>
</gene>
<dbReference type="NCBIfam" id="TIGR01537">
    <property type="entry name" value="portal_HK97"/>
    <property type="match status" value="1"/>
</dbReference>
<dbReference type="InterPro" id="IPR006427">
    <property type="entry name" value="Portal_HK97"/>
</dbReference>
<keyword evidence="2" id="KW-1185">Reference proteome</keyword>
<name>A0A5C0UG88_9PROT</name>
<protein>
    <submittedName>
        <fullName evidence="1">Phage portal protein</fullName>
    </submittedName>
</protein>
<dbReference type="InterPro" id="IPR006944">
    <property type="entry name" value="Phage/GTA_portal"/>
</dbReference>
<dbReference type="RefSeq" id="WP_148980901.1">
    <property type="nucleotide sequence ID" value="NZ_CP043315.1"/>
</dbReference>
<dbReference type="KEGG" id="cip:FZC35_01540"/>
<dbReference type="Proteomes" id="UP000325155">
    <property type="component" value="Chromosome"/>
</dbReference>
<dbReference type="EMBL" id="CP043315">
    <property type="protein sequence ID" value="QEK38054.1"/>
    <property type="molecule type" value="Genomic_DNA"/>
</dbReference>
<dbReference type="Pfam" id="PF04860">
    <property type="entry name" value="Phage_portal"/>
    <property type="match status" value="1"/>
</dbReference>
<evidence type="ECO:0000313" key="1">
    <source>
        <dbReference type="EMBL" id="QEK38054.1"/>
    </source>
</evidence>
<sequence>MNFLKKFLQSNGKRMNEPSQFEKKNFSKPKNVIYDTIANYTSRESYCGNLYEDNVIVYRCVNLIAQNIANIKYELKDKDGNILKDHEIAKLITRPNDKCDWFMMINATVIDLLLHGNAYLYKYDEDEIIRMNAKNVRIDRNDSGDAEQYACSDECKIDANDKKFLHIKLFNPSSPWKGMSPISSIEKSAMLYNSITNHNQSILNNGGRVSGALVFDNHLTDDQISDLRERLDSRYSGSDSAGRIMILEGGAQWKEMSISPKDMDFSKAKMDSAREIALAFGVPPVMLGMHEASSFTYYREARSNFWKETLFPFASMILSQLKDWLLQNYPDLQLEYDFSSVPVLSAQKEEYEKHVDGLSFLSIEEKRELCGYKGK</sequence>
<accession>A0A5C0UG88</accession>
<reference evidence="1 2" key="1">
    <citation type="submission" date="2019-08" db="EMBL/GenBank/DDBJ databases">
        <title>Highly reduced genomes of protist endosymbionts show evolutionary convergence.</title>
        <authorList>
            <person name="George E."/>
            <person name="Husnik F."/>
            <person name="Tashyreva D."/>
            <person name="Prokopchuk G."/>
            <person name="Horak A."/>
            <person name="Kwong W.K."/>
            <person name="Lukes J."/>
            <person name="Keeling P.J."/>
        </authorList>
    </citation>
    <scope>NUCLEOTIDE SEQUENCE [LARGE SCALE GENOMIC DNA]</scope>
    <source>
        <strain evidence="1">1605</strain>
    </source>
</reference>
<organism evidence="1 2">
    <name type="scientific">Candidatus Cytomitobacter indipagum</name>
    <dbReference type="NCBI Taxonomy" id="2601575"/>
    <lineage>
        <taxon>Bacteria</taxon>
        <taxon>Pseudomonadati</taxon>
        <taxon>Pseudomonadota</taxon>
        <taxon>Alphaproteobacteria</taxon>
        <taxon>Holosporales</taxon>
        <taxon>Holosporaceae</taxon>
        <taxon>Candidatus Cytomitobacter</taxon>
    </lineage>
</organism>
<dbReference type="OrthoDB" id="9134461at2"/>
<proteinExistence type="predicted"/>
<evidence type="ECO:0000313" key="2">
    <source>
        <dbReference type="Proteomes" id="UP000325155"/>
    </source>
</evidence>